<proteinExistence type="predicted"/>
<keyword evidence="3" id="KW-1185">Reference proteome</keyword>
<feature type="compositionally biased region" description="Basic residues" evidence="1">
    <location>
        <begin position="1"/>
        <end position="13"/>
    </location>
</feature>
<feature type="region of interest" description="Disordered" evidence="1">
    <location>
        <begin position="1"/>
        <end position="61"/>
    </location>
</feature>
<dbReference type="RefSeq" id="WP_091335399.1">
    <property type="nucleotide sequence ID" value="NZ_FNOW01000065.1"/>
</dbReference>
<name>A0A1H3JTP6_ALLWA</name>
<reference evidence="3" key="1">
    <citation type="submission" date="2016-10" db="EMBL/GenBank/DDBJ databases">
        <authorList>
            <person name="Varghese N."/>
            <person name="Submissions S."/>
        </authorList>
    </citation>
    <scope>NUCLEOTIDE SEQUENCE [LARGE SCALE GENOMIC DNA]</scope>
    <source>
        <strain evidence="3">DSM 173</strain>
    </source>
</reference>
<accession>A0A1H3JTP6</accession>
<gene>
    <name evidence="2" type="ORF">SAMN05421644_1658</name>
</gene>
<dbReference type="Proteomes" id="UP000198672">
    <property type="component" value="Unassembled WGS sequence"/>
</dbReference>
<dbReference type="AlphaFoldDB" id="A0A1H3JTP6"/>
<evidence type="ECO:0000313" key="2">
    <source>
        <dbReference type="EMBL" id="SDY42979.1"/>
    </source>
</evidence>
<organism evidence="2 3">
    <name type="scientific">Allochromatium warmingii</name>
    <name type="common">Chromatium warmingii</name>
    <dbReference type="NCBI Taxonomy" id="61595"/>
    <lineage>
        <taxon>Bacteria</taxon>
        <taxon>Pseudomonadati</taxon>
        <taxon>Pseudomonadota</taxon>
        <taxon>Gammaproteobacteria</taxon>
        <taxon>Chromatiales</taxon>
        <taxon>Chromatiaceae</taxon>
        <taxon>Allochromatium</taxon>
    </lineage>
</organism>
<sequence>MNRKSRDRRAARRAKLEQRRLLELDTSKKKAPTPERWGRDSKDAVNRHESPGKGVHGSPDR</sequence>
<dbReference type="STRING" id="61595.SAMN05421644_1658"/>
<protein>
    <submittedName>
        <fullName evidence="2">Uncharacterized protein</fullName>
    </submittedName>
</protein>
<dbReference type="EMBL" id="FNOW01000065">
    <property type="protein sequence ID" value="SDY42979.1"/>
    <property type="molecule type" value="Genomic_DNA"/>
</dbReference>
<feature type="compositionally biased region" description="Basic and acidic residues" evidence="1">
    <location>
        <begin position="14"/>
        <end position="51"/>
    </location>
</feature>
<evidence type="ECO:0000256" key="1">
    <source>
        <dbReference type="SAM" id="MobiDB-lite"/>
    </source>
</evidence>
<evidence type="ECO:0000313" key="3">
    <source>
        <dbReference type="Proteomes" id="UP000198672"/>
    </source>
</evidence>